<proteinExistence type="predicted"/>
<name>A0A382IVH7_9ZZZZ</name>
<protein>
    <submittedName>
        <fullName evidence="2">Uncharacterized protein</fullName>
    </submittedName>
</protein>
<dbReference type="EMBL" id="UINC01069849">
    <property type="protein sequence ID" value="SVC03548.1"/>
    <property type="molecule type" value="Genomic_DNA"/>
</dbReference>
<evidence type="ECO:0000313" key="2">
    <source>
        <dbReference type="EMBL" id="SVC03548.1"/>
    </source>
</evidence>
<reference evidence="2" key="1">
    <citation type="submission" date="2018-05" db="EMBL/GenBank/DDBJ databases">
        <authorList>
            <person name="Lanie J.A."/>
            <person name="Ng W.-L."/>
            <person name="Kazmierczak K.M."/>
            <person name="Andrzejewski T.M."/>
            <person name="Davidsen T.M."/>
            <person name="Wayne K.J."/>
            <person name="Tettelin H."/>
            <person name="Glass J.I."/>
            <person name="Rusch D."/>
            <person name="Podicherti R."/>
            <person name="Tsui H.-C.T."/>
            <person name="Winkler M.E."/>
        </authorList>
    </citation>
    <scope>NUCLEOTIDE SEQUENCE</scope>
</reference>
<organism evidence="2">
    <name type="scientific">marine metagenome</name>
    <dbReference type="NCBI Taxonomy" id="408172"/>
    <lineage>
        <taxon>unclassified sequences</taxon>
        <taxon>metagenomes</taxon>
        <taxon>ecological metagenomes</taxon>
    </lineage>
</organism>
<dbReference type="AlphaFoldDB" id="A0A382IVH7"/>
<evidence type="ECO:0000256" key="1">
    <source>
        <dbReference type="SAM" id="MobiDB-lite"/>
    </source>
</evidence>
<sequence length="102" mass="12207">MYRKEFNDKLTEKIVEVLGHIIHDDYAQFVDPSQIKKNLSRVFKANEWEEEYIFDDIVEKLVTARRALWHIRARNVSGQNSKDRKNSGVWEGVPDDEKEEWK</sequence>
<gene>
    <name evidence="2" type="ORF">METZ01_LOCUS256402</name>
</gene>
<feature type="compositionally biased region" description="Acidic residues" evidence="1">
    <location>
        <begin position="93"/>
        <end position="102"/>
    </location>
</feature>
<feature type="region of interest" description="Disordered" evidence="1">
    <location>
        <begin position="77"/>
        <end position="102"/>
    </location>
</feature>
<accession>A0A382IVH7</accession>